<feature type="domain" description="Exosome-associated factor Rrp6 N-terminal" evidence="2">
    <location>
        <begin position="37"/>
        <end position="119"/>
    </location>
</feature>
<protein>
    <submittedName>
        <fullName evidence="3">HRDC domain</fullName>
    </submittedName>
</protein>
<dbReference type="Pfam" id="PF08066">
    <property type="entry name" value="PMC2NT"/>
    <property type="match status" value="1"/>
</dbReference>
<dbReference type="InterPro" id="IPR012588">
    <property type="entry name" value="Exosome-assoc_fac_Rrp6_N"/>
</dbReference>
<reference evidence="3" key="1">
    <citation type="submission" date="2022-05" db="EMBL/GenBank/DDBJ databases">
        <title>The Musa troglodytarum L. genome provides insights into the mechanism of non-climacteric behaviour and enrichment of carotenoids.</title>
        <authorList>
            <person name="Wang J."/>
        </authorList>
    </citation>
    <scope>NUCLEOTIDE SEQUENCE</scope>
    <source>
        <tissue evidence="3">Leaf</tissue>
    </source>
</reference>
<dbReference type="PANTHER" id="PTHR12124:SF47">
    <property type="entry name" value="EXOSOME COMPONENT 10"/>
    <property type="match status" value="1"/>
</dbReference>
<dbReference type="GO" id="GO:0071038">
    <property type="term" value="P:TRAMP-dependent tRNA surveillance pathway"/>
    <property type="evidence" value="ECO:0007669"/>
    <property type="project" value="TreeGrafter"/>
</dbReference>
<dbReference type="GO" id="GO:0003727">
    <property type="term" value="F:single-stranded RNA binding"/>
    <property type="evidence" value="ECO:0007669"/>
    <property type="project" value="TreeGrafter"/>
</dbReference>
<dbReference type="PANTHER" id="PTHR12124">
    <property type="entry name" value="POLYMYOSITIS/SCLERODERMA AUTOANTIGEN-RELATED"/>
    <property type="match status" value="1"/>
</dbReference>
<dbReference type="InterPro" id="IPR045092">
    <property type="entry name" value="Rrp6-like"/>
</dbReference>
<dbReference type="GO" id="GO:0071036">
    <property type="term" value="P:nuclear polyadenylation-dependent snoRNA catabolic process"/>
    <property type="evidence" value="ECO:0007669"/>
    <property type="project" value="TreeGrafter"/>
</dbReference>
<dbReference type="AlphaFoldDB" id="A0A9E7GUJ3"/>
<dbReference type="GO" id="GO:0071039">
    <property type="term" value="P:nuclear polyadenylation-dependent CUT catabolic process"/>
    <property type="evidence" value="ECO:0007669"/>
    <property type="project" value="TreeGrafter"/>
</dbReference>
<feature type="region of interest" description="Disordered" evidence="1">
    <location>
        <begin position="552"/>
        <end position="582"/>
    </location>
</feature>
<name>A0A9E7GUJ3_9LILI</name>
<dbReference type="GO" id="GO:0000467">
    <property type="term" value="P:exonucleolytic trimming to generate mature 3'-end of 5.8S rRNA from tricistronic rRNA transcript (SSU-rRNA, 5.8S rRNA, LSU-rRNA)"/>
    <property type="evidence" value="ECO:0007669"/>
    <property type="project" value="InterPro"/>
</dbReference>
<dbReference type="GO" id="GO:0005730">
    <property type="term" value="C:nucleolus"/>
    <property type="evidence" value="ECO:0007669"/>
    <property type="project" value="TreeGrafter"/>
</dbReference>
<dbReference type="GO" id="GO:0000175">
    <property type="term" value="F:3'-5'-RNA exonuclease activity"/>
    <property type="evidence" value="ECO:0007669"/>
    <property type="project" value="InterPro"/>
</dbReference>
<dbReference type="GO" id="GO:0071051">
    <property type="term" value="P:poly(A)-dependent snoRNA 3'-end processing"/>
    <property type="evidence" value="ECO:0007669"/>
    <property type="project" value="TreeGrafter"/>
</dbReference>
<dbReference type="GO" id="GO:0071035">
    <property type="term" value="P:nuclear polyadenylation-dependent rRNA catabolic process"/>
    <property type="evidence" value="ECO:0007669"/>
    <property type="project" value="TreeGrafter"/>
</dbReference>
<dbReference type="GO" id="GO:0071044">
    <property type="term" value="P:histone mRNA catabolic process"/>
    <property type="evidence" value="ECO:0007669"/>
    <property type="project" value="TreeGrafter"/>
</dbReference>
<feature type="compositionally biased region" description="Basic and acidic residues" evidence="1">
    <location>
        <begin position="567"/>
        <end position="582"/>
    </location>
</feature>
<evidence type="ECO:0000313" key="4">
    <source>
        <dbReference type="Proteomes" id="UP001055439"/>
    </source>
</evidence>
<dbReference type="GO" id="GO:0071040">
    <property type="term" value="P:nuclear polyadenylation-dependent antisense transcript catabolic process"/>
    <property type="evidence" value="ECO:0007669"/>
    <property type="project" value="TreeGrafter"/>
</dbReference>
<dbReference type="OrthoDB" id="2250022at2759"/>
<dbReference type="Gene3D" id="3.30.420.10">
    <property type="entry name" value="Ribonuclease H-like superfamily/Ribonuclease H"/>
    <property type="match status" value="1"/>
</dbReference>
<dbReference type="GO" id="GO:0000176">
    <property type="term" value="C:nuclear exosome (RNase complex)"/>
    <property type="evidence" value="ECO:0007669"/>
    <property type="project" value="InterPro"/>
</dbReference>
<accession>A0A9E7GUJ3</accession>
<dbReference type="EMBL" id="CP097509">
    <property type="protein sequence ID" value="URE21325.1"/>
    <property type="molecule type" value="Genomic_DNA"/>
</dbReference>
<evidence type="ECO:0000259" key="2">
    <source>
        <dbReference type="Pfam" id="PF08066"/>
    </source>
</evidence>
<dbReference type="InterPro" id="IPR036397">
    <property type="entry name" value="RNaseH_sf"/>
</dbReference>
<evidence type="ECO:0000256" key="1">
    <source>
        <dbReference type="SAM" id="MobiDB-lite"/>
    </source>
</evidence>
<keyword evidence="4" id="KW-1185">Reference proteome</keyword>
<gene>
    <name evidence="3" type="ORF">MUK42_35381</name>
</gene>
<organism evidence="3 4">
    <name type="scientific">Musa troglodytarum</name>
    <name type="common">fe'i banana</name>
    <dbReference type="NCBI Taxonomy" id="320322"/>
    <lineage>
        <taxon>Eukaryota</taxon>
        <taxon>Viridiplantae</taxon>
        <taxon>Streptophyta</taxon>
        <taxon>Embryophyta</taxon>
        <taxon>Tracheophyta</taxon>
        <taxon>Spermatophyta</taxon>
        <taxon>Magnoliopsida</taxon>
        <taxon>Liliopsida</taxon>
        <taxon>Zingiberales</taxon>
        <taxon>Musaceae</taxon>
        <taxon>Musa</taxon>
    </lineage>
</organism>
<sequence length="657" mass="72783">MEADSPDSETSLKQKGDDLHALVSGSLAAAVDKAFGSSRGIPSGKDFHFFYNFDEFKAPVKEIKDKSESSLRSIAASGSLWGSKKPPQLPDDLDDAYDWVVNLNDEFLDRLAVSMDEFKNLREKEEEAGGKIEAMDLESGFQLVYGKKKKGAMRGTEKDEGFSGSSSSTVVNVATKDKRTTAARSKVPFHIPTIPRPQDQYNILVNNNNQPFEHVWLERSRDGRFIHPLENLAVPNFIDRKHEEGEPVQPLPLERTPFKQVESVNELKMVAAKLRGVDEFAMPVTSGKLQRLVKSKHPFVERHLNSVIGIIKSSIANSSAFEGITEQLKEGRLESNSEEADCNTGSVPATDDPMESTSGEHVENAGNHPMTVAVGTVETFGHVRVAKDDWLKQAYTENLSNISSAAIVEQENNFKVMPSSEIGHSFLHSGITKRVEKEMMDNRNTNYLQSREGGIASVQLQKKSSCAFGALFGNSSSRKKPTLDKVGLAGQNKNANKVEQIKSTVALPFYHFCGGEKTSELHVKEVIVCPVAETLQQHPADLAKLEVIPLDRGSHQQSPSDSPMTDDGTKEWDNSHHPEIGSDLDLHRESIASDEPMSPSDLTSSFEKCFQSINERRNCQRNQKSSQKPEINFNLSPFDYAAARKNVKFDDDGTRKC</sequence>
<dbReference type="Proteomes" id="UP001055439">
    <property type="component" value="Chromosome 7"/>
</dbReference>
<feature type="region of interest" description="Disordered" evidence="1">
    <location>
        <begin position="331"/>
        <end position="366"/>
    </location>
</feature>
<evidence type="ECO:0000313" key="3">
    <source>
        <dbReference type="EMBL" id="URE21325.1"/>
    </source>
</evidence>
<proteinExistence type="predicted"/>
<dbReference type="GO" id="GO:0071037">
    <property type="term" value="P:nuclear polyadenylation-dependent snRNA catabolic process"/>
    <property type="evidence" value="ECO:0007669"/>
    <property type="project" value="TreeGrafter"/>
</dbReference>